<evidence type="ECO:0000313" key="2">
    <source>
        <dbReference type="EMBL" id="AKM54375.1"/>
    </source>
</evidence>
<accession>A0A0H3XIR3</accession>
<protein>
    <submittedName>
        <fullName evidence="2">Uncharacterized protein</fullName>
    </submittedName>
</protein>
<dbReference type="KEGG" id="seri:SERIO_v1c08130"/>
<name>A0A0H3XIR3_9MOLU</name>
<dbReference type="STRING" id="315358.SERIO_v1c08130"/>
<keyword evidence="3" id="KW-1185">Reference proteome</keyword>
<dbReference type="PATRIC" id="fig|743698.3.peg.819"/>
<evidence type="ECO:0000313" key="3">
    <source>
        <dbReference type="Proteomes" id="UP000035661"/>
    </source>
</evidence>
<reference evidence="3" key="2">
    <citation type="submission" date="2015-06" db="EMBL/GenBank/DDBJ databases">
        <title>Complete genome sequence of Spiroplasma eriocheiris TDA-040725-5 (DSM 21848).</title>
        <authorList>
            <person name="Lo W.-S."/>
            <person name="Kuo C.-H."/>
        </authorList>
    </citation>
    <scope>NUCLEOTIDE SEQUENCE [LARGE SCALE GENOMIC DNA]</scope>
    <source>
        <strain evidence="3">TDA-040725-5</strain>
    </source>
</reference>
<organism evidence="2 3">
    <name type="scientific">Spiroplasma eriocheiris</name>
    <dbReference type="NCBI Taxonomy" id="315358"/>
    <lineage>
        <taxon>Bacteria</taxon>
        <taxon>Bacillati</taxon>
        <taxon>Mycoplasmatota</taxon>
        <taxon>Mollicutes</taxon>
        <taxon>Entomoplasmatales</taxon>
        <taxon>Spiroplasmataceae</taxon>
        <taxon>Spiroplasma</taxon>
    </lineage>
</organism>
<keyword evidence="1" id="KW-0812">Transmembrane</keyword>
<sequence length="409" mass="48278">MWRKHKWLLIIGSSLTVIILILSLGLGLYFGLTAKQNHTNNSSPSLDEMNNPQYQLLHQFNNRIINFKKDYQNNLYVLLDNNEFWKITSTGVAVLLIKKIDIITTTYPILQFDIRGNWYLVDEIQLWTGNGNVNNIQESFNFADHYQDKDNIQITAFNVNPMGEWIAAVNMRDAKTTDLWQGSVSHLLLQIVNKMTGVINVVQFDHQNNIFVVNKQTIYQFNWTMKTLDPVYMNPVDIIQINFDHQNNWYLYDVESTIQIGHQAGMLITDHYYQLPPPFLTTTTRDFIYGLRHQFWLLYLNWNFDQVNHWSMRIQNSIVVGDTNGIIGYYHLKLFLNYEGEAPNNLHEVIFWVFYFLDEKHLQLATFHKIFNIDLTTAQKFPIPEPNNHFLISENKTYYLFTGRFKNKL</sequence>
<keyword evidence="1" id="KW-1133">Transmembrane helix</keyword>
<keyword evidence="1" id="KW-0472">Membrane</keyword>
<dbReference type="AlphaFoldDB" id="A0A0H3XIR3"/>
<reference evidence="2 3" key="1">
    <citation type="journal article" date="2015" name="Genome Biol. Evol.">
        <title>Found and Lost: The Fates of Horizontally Acquired Genes in Arthropod-Symbiotic Spiroplasma.</title>
        <authorList>
            <person name="Lo W.S."/>
            <person name="Gasparich G.E."/>
            <person name="Kuo C.H."/>
        </authorList>
    </citation>
    <scope>NUCLEOTIDE SEQUENCE [LARGE SCALE GENOMIC DNA]</scope>
    <source>
        <strain evidence="3">TDA-040725-5</strain>
    </source>
</reference>
<gene>
    <name evidence="2" type="ORF">SERIO_v1c08130</name>
</gene>
<dbReference type="RefSeq" id="WP_047791584.1">
    <property type="nucleotide sequence ID" value="NZ_CP011856.1"/>
</dbReference>
<dbReference type="EMBL" id="CP011856">
    <property type="protein sequence ID" value="AKM54375.1"/>
    <property type="molecule type" value="Genomic_DNA"/>
</dbReference>
<proteinExistence type="predicted"/>
<evidence type="ECO:0000256" key="1">
    <source>
        <dbReference type="SAM" id="Phobius"/>
    </source>
</evidence>
<dbReference type="Proteomes" id="UP000035661">
    <property type="component" value="Chromosome"/>
</dbReference>
<feature type="transmembrane region" description="Helical" evidence="1">
    <location>
        <begin position="7"/>
        <end position="32"/>
    </location>
</feature>